<comment type="caution">
    <text evidence="9">The sequence shown here is derived from an EMBL/GenBank/DDBJ whole genome shotgun (WGS) entry which is preliminary data.</text>
</comment>
<keyword evidence="3" id="KW-0698">rRNA processing</keyword>
<dbReference type="PANTHER" id="PTHR11953">
    <property type="entry name" value="EXOSOME COMPLEX COMPONENT"/>
    <property type="match status" value="1"/>
</dbReference>
<dbReference type="GO" id="GO:0005730">
    <property type="term" value="C:nucleolus"/>
    <property type="evidence" value="ECO:0000318"/>
    <property type="project" value="GO_Central"/>
</dbReference>
<dbReference type="VEuPathDB" id="AmoebaDB:DDB_G0284053"/>
<proteinExistence type="inferred from homology"/>
<dbReference type="Reactome" id="R-DDI-6791226">
    <property type="pathway name" value="Major pathway of rRNA processing in the nucleolus and cytosol"/>
</dbReference>
<dbReference type="Pfam" id="PF01138">
    <property type="entry name" value="RNase_PH"/>
    <property type="match status" value="1"/>
</dbReference>
<dbReference type="CDD" id="cd11372">
    <property type="entry name" value="RNase_PH_RRP46"/>
    <property type="match status" value="1"/>
</dbReference>
<feature type="domain" description="Exoribonuclease phosphorolytic" evidence="8">
    <location>
        <begin position="141"/>
        <end position="204"/>
    </location>
</feature>
<dbReference type="GO" id="GO:0006364">
    <property type="term" value="P:rRNA processing"/>
    <property type="evidence" value="ECO:0007669"/>
    <property type="project" value="UniProtKB-KW"/>
</dbReference>
<reference evidence="9 10" key="1">
    <citation type="journal article" date="2005" name="Nature">
        <title>The genome of the social amoeba Dictyostelium discoideum.</title>
        <authorList>
            <consortium name="The Dictyostelium discoideum Sequencing Consortium"/>
            <person name="Eichinger L."/>
            <person name="Pachebat J.A."/>
            <person name="Glockner G."/>
            <person name="Rajandream M.A."/>
            <person name="Sucgang R."/>
            <person name="Berriman M."/>
            <person name="Song J."/>
            <person name="Olsen R."/>
            <person name="Szafranski K."/>
            <person name="Xu Q."/>
            <person name="Tunggal B."/>
            <person name="Kummerfeld S."/>
            <person name="Madera M."/>
            <person name="Konfortov B.A."/>
            <person name="Rivero F."/>
            <person name="Bankier A.T."/>
            <person name="Lehmann R."/>
            <person name="Hamlin N."/>
            <person name="Davies R."/>
            <person name="Gaudet P."/>
            <person name="Fey P."/>
            <person name="Pilcher K."/>
            <person name="Chen G."/>
            <person name="Saunders D."/>
            <person name="Sodergren E."/>
            <person name="Davis P."/>
            <person name="Kerhornou A."/>
            <person name="Nie X."/>
            <person name="Hall N."/>
            <person name="Anjard C."/>
            <person name="Hemphill L."/>
            <person name="Bason N."/>
            <person name="Farbrother P."/>
            <person name="Desany B."/>
            <person name="Just E."/>
            <person name="Morio T."/>
            <person name="Rost R."/>
            <person name="Churcher C."/>
            <person name="Cooper J."/>
            <person name="Haydock S."/>
            <person name="van Driessche N."/>
            <person name="Cronin A."/>
            <person name="Goodhead I."/>
            <person name="Muzny D."/>
            <person name="Mourier T."/>
            <person name="Pain A."/>
            <person name="Lu M."/>
            <person name="Harper D."/>
            <person name="Lindsay R."/>
            <person name="Hauser H."/>
            <person name="James K."/>
            <person name="Quiles M."/>
            <person name="Madan Babu M."/>
            <person name="Saito T."/>
            <person name="Buchrieser C."/>
            <person name="Wardroper A."/>
            <person name="Felder M."/>
            <person name="Thangavelu M."/>
            <person name="Johnson D."/>
            <person name="Knights A."/>
            <person name="Loulseged H."/>
            <person name="Mungall K."/>
            <person name="Oliver K."/>
            <person name="Price C."/>
            <person name="Quail M.A."/>
            <person name="Urushihara H."/>
            <person name="Hernandez J."/>
            <person name="Rabbinowitsch E."/>
            <person name="Steffen D."/>
            <person name="Sanders M."/>
            <person name="Ma J."/>
            <person name="Kohara Y."/>
            <person name="Sharp S."/>
            <person name="Simmonds M."/>
            <person name="Spiegler S."/>
            <person name="Tivey A."/>
            <person name="Sugano S."/>
            <person name="White B."/>
            <person name="Walker D."/>
            <person name="Woodward J."/>
            <person name="Winckler T."/>
            <person name="Tanaka Y."/>
            <person name="Shaulsky G."/>
            <person name="Schleicher M."/>
            <person name="Weinstock G."/>
            <person name="Rosenthal A."/>
            <person name="Cox E.C."/>
            <person name="Chisholm R.L."/>
            <person name="Gibbs R."/>
            <person name="Loomis W.F."/>
            <person name="Platzer M."/>
            <person name="Kay R.R."/>
            <person name="Williams J."/>
            <person name="Dear P.H."/>
            <person name="Noegel A.A."/>
            <person name="Barrell B."/>
            <person name="Kuspa A."/>
        </authorList>
    </citation>
    <scope>NUCLEOTIDE SEQUENCE [LARGE SCALE GENOMIC DNA]</scope>
    <source>
        <strain evidence="9 10">AX4</strain>
    </source>
</reference>
<dbReference type="Reactome" id="R-DDI-450513">
    <property type="pathway name" value="Tristetraprolin (TTP, ZFP36) binds and destabilizes mRNA"/>
</dbReference>
<dbReference type="InParanoid" id="Q54Q83"/>
<dbReference type="InterPro" id="IPR027408">
    <property type="entry name" value="PNPase/RNase_PH_dom_sf"/>
</dbReference>
<dbReference type="InterPro" id="IPR020568">
    <property type="entry name" value="Ribosomal_Su5_D2-typ_SF"/>
</dbReference>
<evidence type="ECO:0000313" key="10">
    <source>
        <dbReference type="Proteomes" id="UP000002195"/>
    </source>
</evidence>
<keyword evidence="5" id="KW-0539">Nucleus</keyword>
<dbReference type="InterPro" id="IPR015847">
    <property type="entry name" value="ExoRNase_PH_dom2"/>
</dbReference>
<dbReference type="InterPro" id="IPR001247">
    <property type="entry name" value="ExoRNase_PH_dom1"/>
</dbReference>
<dbReference type="GO" id="GO:0034475">
    <property type="term" value="P:U4 snRNA 3'-end processing"/>
    <property type="evidence" value="ECO:0000318"/>
    <property type="project" value="GO_Central"/>
</dbReference>
<dbReference type="GO" id="GO:0003723">
    <property type="term" value="F:RNA binding"/>
    <property type="evidence" value="ECO:0000318"/>
    <property type="project" value="GO_Central"/>
</dbReference>
<dbReference type="GO" id="GO:0000176">
    <property type="term" value="C:nuclear exosome (RNase complex)"/>
    <property type="evidence" value="ECO:0000318"/>
    <property type="project" value="GO_Central"/>
</dbReference>
<evidence type="ECO:0000256" key="1">
    <source>
        <dbReference type="ARBA" id="ARBA00004123"/>
    </source>
</evidence>
<gene>
    <name evidence="9" type="ORF">DDB_G0284053</name>
</gene>
<dbReference type="STRING" id="44689.Q54Q83"/>
<protein>
    <submittedName>
        <fullName evidence="9">Uncharacterized protein</fullName>
    </submittedName>
</protein>
<dbReference type="PaxDb" id="44689-DDB0185805"/>
<dbReference type="InterPro" id="IPR050080">
    <property type="entry name" value="RNase_PH"/>
</dbReference>
<dbReference type="Gene3D" id="3.30.230.70">
    <property type="entry name" value="GHMP Kinase, N-terminal domain"/>
    <property type="match status" value="1"/>
</dbReference>
<evidence type="ECO:0000256" key="3">
    <source>
        <dbReference type="ARBA" id="ARBA00022552"/>
    </source>
</evidence>
<dbReference type="SUPFAM" id="SSF55666">
    <property type="entry name" value="Ribonuclease PH domain 2-like"/>
    <property type="match status" value="1"/>
</dbReference>
<dbReference type="Reactome" id="R-DDI-450385">
    <property type="pathway name" value="Butyrate Response Factor 1 (BRF1) binds and destabilizes mRNA"/>
</dbReference>
<evidence type="ECO:0000256" key="6">
    <source>
        <dbReference type="SAM" id="MobiDB-lite"/>
    </source>
</evidence>
<accession>Q54Q83</accession>
<dbReference type="EMBL" id="AAFI02000063">
    <property type="protein sequence ID" value="EAL65367.1"/>
    <property type="molecule type" value="Genomic_DNA"/>
</dbReference>
<dbReference type="FunFam" id="3.30.230.70:FF:000027">
    <property type="entry name" value="Exosome complex component RRP46"/>
    <property type="match status" value="1"/>
</dbReference>
<comment type="subcellular location">
    <subcellularLocation>
        <location evidence="1">Nucleus</location>
    </subcellularLocation>
</comment>
<dbReference type="AlphaFoldDB" id="Q54Q83"/>
<evidence type="ECO:0000259" key="8">
    <source>
        <dbReference type="Pfam" id="PF03725"/>
    </source>
</evidence>
<keyword evidence="4" id="KW-0271">Exosome</keyword>
<dbReference type="SMR" id="Q54Q83"/>
<organism evidence="9 10">
    <name type="scientific">Dictyostelium discoideum</name>
    <name type="common">Social amoeba</name>
    <dbReference type="NCBI Taxonomy" id="44689"/>
    <lineage>
        <taxon>Eukaryota</taxon>
        <taxon>Amoebozoa</taxon>
        <taxon>Evosea</taxon>
        <taxon>Eumycetozoa</taxon>
        <taxon>Dictyostelia</taxon>
        <taxon>Dictyosteliales</taxon>
        <taxon>Dictyosteliaceae</taxon>
        <taxon>Dictyostelium</taxon>
    </lineage>
</organism>
<dbReference type="Pfam" id="PF03725">
    <property type="entry name" value="RNase_PH_C"/>
    <property type="match status" value="1"/>
</dbReference>
<name>Q54Q83_DICDI</name>
<dbReference type="GeneID" id="8624384"/>
<dbReference type="GO" id="GO:0016075">
    <property type="term" value="P:rRNA catabolic process"/>
    <property type="evidence" value="ECO:0000318"/>
    <property type="project" value="GO_Central"/>
</dbReference>
<feature type="domain" description="Exoribonuclease phosphorolytic" evidence="7">
    <location>
        <begin position="16"/>
        <end position="136"/>
    </location>
</feature>
<dbReference type="SUPFAM" id="SSF54211">
    <property type="entry name" value="Ribosomal protein S5 domain 2-like"/>
    <property type="match status" value="1"/>
</dbReference>
<dbReference type="GO" id="GO:0000177">
    <property type="term" value="C:cytoplasmic exosome (RNase complex)"/>
    <property type="evidence" value="ECO:0000318"/>
    <property type="project" value="GO_Central"/>
</dbReference>
<dbReference type="KEGG" id="ddi:DDB_G0284053"/>
<dbReference type="dictyBase" id="DDB_G0284053"/>
<dbReference type="PANTHER" id="PTHR11953:SF1">
    <property type="entry name" value="EXOSOME COMPLEX COMPONENT RRP46"/>
    <property type="match status" value="1"/>
</dbReference>
<sequence length="237" mass="26076">MKTEHTRNDGRCENSIRPVESEQGSLNKADGSAKFSQDKSKVLAAVYGPIEVNSARKEKILKSYVEVTFTPAFGNTNYIDKEKELLIKNAVESMILTTLYPRTQISVILQVFSDDGSIVSCAINAACLALLDAGIEMNGLLGSVTLCFNNDGSIYVDPSTEEENQSKAIAIYSFSSINKNIVLSKTIGTLTEDQYFKGLDKASESCDLIISFIKLAVKNRIMGTNYNENENQNQNEN</sequence>
<feature type="region of interest" description="Disordered" evidence="6">
    <location>
        <begin position="1"/>
        <end position="32"/>
    </location>
</feature>
<dbReference type="GO" id="GO:0071028">
    <property type="term" value="P:nuclear mRNA surveillance"/>
    <property type="evidence" value="ECO:0000318"/>
    <property type="project" value="GO_Central"/>
</dbReference>
<dbReference type="Proteomes" id="UP000002195">
    <property type="component" value="Unassembled WGS sequence"/>
</dbReference>
<evidence type="ECO:0000256" key="5">
    <source>
        <dbReference type="ARBA" id="ARBA00023242"/>
    </source>
</evidence>
<feature type="compositionally biased region" description="Basic and acidic residues" evidence="6">
    <location>
        <begin position="1"/>
        <end position="14"/>
    </location>
</feature>
<evidence type="ECO:0000256" key="2">
    <source>
        <dbReference type="ARBA" id="ARBA00006678"/>
    </source>
</evidence>
<dbReference type="GO" id="GO:0071051">
    <property type="term" value="P:poly(A)-dependent snoRNA 3'-end processing"/>
    <property type="evidence" value="ECO:0000318"/>
    <property type="project" value="GO_Central"/>
</dbReference>
<keyword evidence="10" id="KW-1185">Reference proteome</keyword>
<dbReference type="eggNOG" id="KOG1069">
    <property type="taxonomic scope" value="Eukaryota"/>
</dbReference>
<comment type="similarity">
    <text evidence="2">Belongs to the RNase PH family.</text>
</comment>
<dbReference type="HOGENOM" id="CLU_063514_2_3_1"/>
<dbReference type="OMA" id="CIINEQG"/>
<dbReference type="RefSeq" id="XP_638714.1">
    <property type="nucleotide sequence ID" value="XM_633622.1"/>
</dbReference>
<dbReference type="Reactome" id="R-DDI-429958">
    <property type="pathway name" value="mRNA decay by 3' to 5' exoribonuclease"/>
</dbReference>
<evidence type="ECO:0000259" key="7">
    <source>
        <dbReference type="Pfam" id="PF01138"/>
    </source>
</evidence>
<dbReference type="FunCoup" id="Q54Q83">
    <property type="interactions" value="174"/>
</dbReference>
<evidence type="ECO:0000256" key="4">
    <source>
        <dbReference type="ARBA" id="ARBA00022835"/>
    </source>
</evidence>
<dbReference type="InterPro" id="IPR036345">
    <property type="entry name" value="ExoRNase_PH_dom2_sf"/>
</dbReference>
<dbReference type="PhylomeDB" id="Q54Q83"/>
<evidence type="ECO:0000313" key="9">
    <source>
        <dbReference type="EMBL" id="EAL65367.1"/>
    </source>
</evidence>